<dbReference type="InterPro" id="IPR036610">
    <property type="entry name" value="PEBP-like_sf"/>
</dbReference>
<reference evidence="3" key="1">
    <citation type="journal article" date="2017" name="Genome Biol.">
        <title>Comparative genomics reveals high biological diversity and specific adaptations in the industrially and medically important fungal genus Aspergillus.</title>
        <authorList>
            <person name="de Vries R.P."/>
            <person name="Riley R."/>
            <person name="Wiebenga A."/>
            <person name="Aguilar-Osorio G."/>
            <person name="Amillis S."/>
            <person name="Uchima C.A."/>
            <person name="Anderluh G."/>
            <person name="Asadollahi M."/>
            <person name="Askin M."/>
            <person name="Barry K."/>
            <person name="Battaglia E."/>
            <person name="Bayram O."/>
            <person name="Benocci T."/>
            <person name="Braus-Stromeyer S.A."/>
            <person name="Caldana C."/>
            <person name="Canovas D."/>
            <person name="Cerqueira G.C."/>
            <person name="Chen F."/>
            <person name="Chen W."/>
            <person name="Choi C."/>
            <person name="Clum A."/>
            <person name="Dos Santos R.A."/>
            <person name="Damasio A.R."/>
            <person name="Diallinas G."/>
            <person name="Emri T."/>
            <person name="Fekete E."/>
            <person name="Flipphi M."/>
            <person name="Freyberg S."/>
            <person name="Gallo A."/>
            <person name="Gournas C."/>
            <person name="Habgood R."/>
            <person name="Hainaut M."/>
            <person name="Harispe M.L."/>
            <person name="Henrissat B."/>
            <person name="Hilden K.S."/>
            <person name="Hope R."/>
            <person name="Hossain A."/>
            <person name="Karabika E."/>
            <person name="Karaffa L."/>
            <person name="Karanyi Z."/>
            <person name="Krasevec N."/>
            <person name="Kuo A."/>
            <person name="Kusch H."/>
            <person name="LaButti K."/>
            <person name="Lagendijk E.L."/>
            <person name="Lapidus A."/>
            <person name="Levasseur A."/>
            <person name="Lindquist E."/>
            <person name="Lipzen A."/>
            <person name="Logrieco A.F."/>
            <person name="MacCabe A."/>
            <person name="Maekelae M.R."/>
            <person name="Malavazi I."/>
            <person name="Melin P."/>
            <person name="Meyer V."/>
            <person name="Mielnichuk N."/>
            <person name="Miskei M."/>
            <person name="Molnar A.P."/>
            <person name="Mule G."/>
            <person name="Ngan C.Y."/>
            <person name="Orejas M."/>
            <person name="Orosz E."/>
            <person name="Ouedraogo J.P."/>
            <person name="Overkamp K.M."/>
            <person name="Park H.-S."/>
            <person name="Perrone G."/>
            <person name="Piumi F."/>
            <person name="Punt P.J."/>
            <person name="Ram A.F."/>
            <person name="Ramon A."/>
            <person name="Rauscher S."/>
            <person name="Record E."/>
            <person name="Riano-Pachon D.M."/>
            <person name="Robert V."/>
            <person name="Roehrig J."/>
            <person name="Ruller R."/>
            <person name="Salamov A."/>
            <person name="Salih N.S."/>
            <person name="Samson R.A."/>
            <person name="Sandor E."/>
            <person name="Sanguinetti M."/>
            <person name="Schuetze T."/>
            <person name="Sepcic K."/>
            <person name="Shelest E."/>
            <person name="Sherlock G."/>
            <person name="Sophianopoulou V."/>
            <person name="Squina F.M."/>
            <person name="Sun H."/>
            <person name="Susca A."/>
            <person name="Todd R.B."/>
            <person name="Tsang A."/>
            <person name="Unkles S.E."/>
            <person name="van de Wiele N."/>
            <person name="van Rossen-Uffink D."/>
            <person name="Oliveira J.V."/>
            <person name="Vesth T.C."/>
            <person name="Visser J."/>
            <person name="Yu J.-H."/>
            <person name="Zhou M."/>
            <person name="Andersen M.R."/>
            <person name="Archer D.B."/>
            <person name="Baker S.E."/>
            <person name="Benoit I."/>
            <person name="Brakhage A.A."/>
            <person name="Braus G.H."/>
            <person name="Fischer R."/>
            <person name="Frisvad J.C."/>
            <person name="Goldman G.H."/>
            <person name="Houbraken J."/>
            <person name="Oakley B."/>
            <person name="Pocsi I."/>
            <person name="Scazzocchio C."/>
            <person name="Seiboth B."/>
            <person name="vanKuyk P.A."/>
            <person name="Wortman J."/>
            <person name="Dyer P.S."/>
            <person name="Grigoriev I.V."/>
        </authorList>
    </citation>
    <scope>NUCLEOTIDE SEQUENCE [LARGE SCALE GENOMIC DNA]</scope>
    <source>
        <strain evidence="3">ATCC 16872 / CBS 172.66 / WB 5094</strain>
    </source>
</reference>
<evidence type="ECO:0000313" key="2">
    <source>
        <dbReference type="EMBL" id="OJJ96944.1"/>
    </source>
</evidence>
<keyword evidence="3" id="KW-1185">Reference proteome</keyword>
<dbReference type="VEuPathDB" id="FungiDB:ASPACDRAFT_46468"/>
<name>A0A1L9WLA6_ASPA1</name>
<evidence type="ECO:0008006" key="4">
    <source>
        <dbReference type="Google" id="ProtNLM"/>
    </source>
</evidence>
<keyword evidence="1" id="KW-0732">Signal</keyword>
<dbReference type="Proteomes" id="UP000184546">
    <property type="component" value="Unassembled WGS sequence"/>
</dbReference>
<dbReference type="EMBL" id="KV878984">
    <property type="protein sequence ID" value="OJJ96944.1"/>
    <property type="molecule type" value="Genomic_DNA"/>
</dbReference>
<sequence length="221" mass="24584">MHYTTYPLIWITLLSAAWCQWSKLFISQPAFTNHPWPSILLESPEFGPTGSYLDIDHTREGAGNFPALSWPYPSGTAVQEYILLCEDPDSPTAEAVISPPYPGPIHPERPSKTVIHGLFYGIHRATTGVQNPDFFLDQSQTEPFMLRGGFKYGQNGGNSVYFAPLAPRGQGPHRYFFELVALNETLDQQGLSSPARIEEIMRAIEGKVAGWGAWMALSQRA</sequence>
<dbReference type="RefSeq" id="XP_020053284.1">
    <property type="nucleotide sequence ID" value="XM_020201788.1"/>
</dbReference>
<dbReference type="CDD" id="cd00457">
    <property type="entry name" value="PEBP"/>
    <property type="match status" value="1"/>
</dbReference>
<feature type="chain" id="PRO_5012092435" description="PEBP-like protein" evidence="1">
    <location>
        <begin position="20"/>
        <end position="221"/>
    </location>
</feature>
<dbReference type="Pfam" id="PF01161">
    <property type="entry name" value="PBP"/>
    <property type="match status" value="1"/>
</dbReference>
<proteinExistence type="predicted"/>
<dbReference type="SUPFAM" id="SSF49777">
    <property type="entry name" value="PEBP-like"/>
    <property type="match status" value="1"/>
</dbReference>
<evidence type="ECO:0000256" key="1">
    <source>
        <dbReference type="SAM" id="SignalP"/>
    </source>
</evidence>
<dbReference type="OMA" id="YFFELIA"/>
<gene>
    <name evidence="2" type="ORF">ASPACDRAFT_46468</name>
</gene>
<dbReference type="InterPro" id="IPR049556">
    <property type="entry name" value="PhiB"/>
</dbReference>
<dbReference type="Gene3D" id="3.90.280.10">
    <property type="entry name" value="PEBP-like"/>
    <property type="match status" value="1"/>
</dbReference>
<evidence type="ECO:0000313" key="3">
    <source>
        <dbReference type="Proteomes" id="UP000184546"/>
    </source>
</evidence>
<dbReference type="AlphaFoldDB" id="A0A1L9WLA6"/>
<dbReference type="GeneID" id="30975602"/>
<feature type="signal peptide" evidence="1">
    <location>
        <begin position="1"/>
        <end position="19"/>
    </location>
</feature>
<accession>A0A1L9WLA6</accession>
<dbReference type="OrthoDB" id="10251855at2759"/>
<dbReference type="InterPro" id="IPR008914">
    <property type="entry name" value="PEBP"/>
</dbReference>
<dbReference type="STRING" id="690307.A0A1L9WLA6"/>
<organism evidence="2 3">
    <name type="scientific">Aspergillus aculeatus (strain ATCC 16872 / CBS 172.66 / WB 5094)</name>
    <dbReference type="NCBI Taxonomy" id="690307"/>
    <lineage>
        <taxon>Eukaryota</taxon>
        <taxon>Fungi</taxon>
        <taxon>Dikarya</taxon>
        <taxon>Ascomycota</taxon>
        <taxon>Pezizomycotina</taxon>
        <taxon>Eurotiomycetes</taxon>
        <taxon>Eurotiomycetidae</taxon>
        <taxon>Eurotiales</taxon>
        <taxon>Aspergillaceae</taxon>
        <taxon>Aspergillus</taxon>
        <taxon>Aspergillus subgen. Circumdati</taxon>
    </lineage>
</organism>
<protein>
    <recommendedName>
        <fullName evidence="4">PEBP-like protein</fullName>
    </recommendedName>
</protein>